<proteinExistence type="inferred from homology"/>
<evidence type="ECO:0000256" key="5">
    <source>
        <dbReference type="ARBA" id="ARBA00022989"/>
    </source>
</evidence>
<dbReference type="AlphaFoldDB" id="A0A381EHW6"/>
<dbReference type="PANTHER" id="PTHR33508:SF1">
    <property type="entry name" value="UPF0056 MEMBRANE PROTEIN YHCE"/>
    <property type="match status" value="1"/>
</dbReference>
<reference evidence="8 9" key="1">
    <citation type="submission" date="2018-06" db="EMBL/GenBank/DDBJ databases">
        <authorList>
            <consortium name="Pathogen Informatics"/>
            <person name="Doyle S."/>
        </authorList>
    </citation>
    <scope>NUCLEOTIDE SEQUENCE [LARGE SCALE GENOMIC DNA]</scope>
    <source>
        <strain evidence="8 9">NCTC12264</strain>
    </source>
</reference>
<comment type="subcellular location">
    <subcellularLocation>
        <location evidence="1 7">Cell membrane</location>
        <topology evidence="1 7">Multi-pass membrane protein</topology>
    </subcellularLocation>
</comment>
<feature type="transmembrane region" description="Helical" evidence="7">
    <location>
        <begin position="12"/>
        <end position="36"/>
    </location>
</feature>
<name>A0A381EHW6_CAMUP</name>
<evidence type="ECO:0000256" key="1">
    <source>
        <dbReference type="ARBA" id="ARBA00004651"/>
    </source>
</evidence>
<evidence type="ECO:0000256" key="7">
    <source>
        <dbReference type="RuleBase" id="RU362048"/>
    </source>
</evidence>
<protein>
    <recommendedName>
        <fullName evidence="7">UPF0056 membrane protein</fullName>
    </recommendedName>
</protein>
<evidence type="ECO:0000313" key="9">
    <source>
        <dbReference type="Proteomes" id="UP000254161"/>
    </source>
</evidence>
<evidence type="ECO:0000256" key="4">
    <source>
        <dbReference type="ARBA" id="ARBA00022692"/>
    </source>
</evidence>
<dbReference type="EMBL" id="UFUZ01000001">
    <property type="protein sequence ID" value="SUX26317.1"/>
    <property type="molecule type" value="Genomic_DNA"/>
</dbReference>
<evidence type="ECO:0000313" key="8">
    <source>
        <dbReference type="EMBL" id="SUX26317.1"/>
    </source>
</evidence>
<dbReference type="InterPro" id="IPR002771">
    <property type="entry name" value="Multi_antbiot-R_MarC"/>
</dbReference>
<dbReference type="PANTHER" id="PTHR33508">
    <property type="entry name" value="UPF0056 MEMBRANE PROTEIN YHCE"/>
    <property type="match status" value="1"/>
</dbReference>
<feature type="transmembrane region" description="Helical" evidence="7">
    <location>
        <begin position="193"/>
        <end position="211"/>
    </location>
</feature>
<keyword evidence="4 7" id="KW-0812">Transmembrane</keyword>
<keyword evidence="6 7" id="KW-0472">Membrane</keyword>
<evidence type="ECO:0000256" key="2">
    <source>
        <dbReference type="ARBA" id="ARBA00009784"/>
    </source>
</evidence>
<feature type="transmembrane region" description="Helical" evidence="7">
    <location>
        <begin position="152"/>
        <end position="172"/>
    </location>
</feature>
<sequence length="214" mass="23880">MMFANIENEFYLMFFAAITILAVLNPFGNLTQFLAMSEGLPLKLRKKLFATILYTAFIIVLVFLFSGSFFMNYVFRVDLNDLRIAGGLILIIMAVKNLLFSTKLATQDFSHYQEFDEKELLRRSLIPMAFPMLVGPGTLASVVVIAEDGGVKVALGAVLMAFLFMTILFYYAATIEKIVGKLILHVFSRIAQVFIVAMGVKMMIVGIKGIFGLN</sequence>
<dbReference type="Pfam" id="PF01914">
    <property type="entry name" value="MarC"/>
    <property type="match status" value="1"/>
</dbReference>
<gene>
    <name evidence="8" type="primary">marC</name>
    <name evidence="8" type="ORF">NCTC12264_00539</name>
</gene>
<feature type="transmembrane region" description="Helical" evidence="7">
    <location>
        <begin position="82"/>
        <end position="104"/>
    </location>
</feature>
<dbReference type="GO" id="GO:0005886">
    <property type="term" value="C:plasma membrane"/>
    <property type="evidence" value="ECO:0007669"/>
    <property type="project" value="UniProtKB-SubCell"/>
</dbReference>
<comment type="similarity">
    <text evidence="2 7">Belongs to the UPF0056 (MarC) family.</text>
</comment>
<dbReference type="Proteomes" id="UP000254161">
    <property type="component" value="Unassembled WGS sequence"/>
</dbReference>
<feature type="transmembrane region" description="Helical" evidence="7">
    <location>
        <begin position="48"/>
        <end position="70"/>
    </location>
</feature>
<evidence type="ECO:0000256" key="3">
    <source>
        <dbReference type="ARBA" id="ARBA00022475"/>
    </source>
</evidence>
<keyword evidence="5 7" id="KW-1133">Transmembrane helix</keyword>
<organism evidence="8 9">
    <name type="scientific">Campylobacter upsaliensis</name>
    <dbReference type="NCBI Taxonomy" id="28080"/>
    <lineage>
        <taxon>Bacteria</taxon>
        <taxon>Pseudomonadati</taxon>
        <taxon>Campylobacterota</taxon>
        <taxon>Epsilonproteobacteria</taxon>
        <taxon>Campylobacterales</taxon>
        <taxon>Campylobacteraceae</taxon>
        <taxon>Campylobacter</taxon>
    </lineage>
</organism>
<accession>A0A381EHW6</accession>
<keyword evidence="3" id="KW-1003">Cell membrane</keyword>
<evidence type="ECO:0000256" key="6">
    <source>
        <dbReference type="ARBA" id="ARBA00023136"/>
    </source>
</evidence>
<feature type="transmembrane region" description="Helical" evidence="7">
    <location>
        <begin position="125"/>
        <end position="146"/>
    </location>
</feature>